<evidence type="ECO:0000259" key="2">
    <source>
        <dbReference type="Pfam" id="PF13393"/>
    </source>
</evidence>
<dbReference type="RefSeq" id="WP_407339636.1">
    <property type="nucleotide sequence ID" value="NZ_CP136862.1"/>
</dbReference>
<dbReference type="Gene3D" id="3.30.930.10">
    <property type="entry name" value="Bira Bifunctional Protein, Domain 2"/>
    <property type="match status" value="1"/>
</dbReference>
<protein>
    <submittedName>
        <fullName evidence="3">ATP phosphoribosyltransferase regulatory subunit</fullName>
    </submittedName>
</protein>
<dbReference type="GO" id="GO:0016757">
    <property type="term" value="F:glycosyltransferase activity"/>
    <property type="evidence" value="ECO:0007669"/>
    <property type="project" value="UniProtKB-KW"/>
</dbReference>
<dbReference type="InterPro" id="IPR004516">
    <property type="entry name" value="HisRS/HisZ"/>
</dbReference>
<dbReference type="Proteomes" id="UP001626536">
    <property type="component" value="Chromosome"/>
</dbReference>
<evidence type="ECO:0000313" key="4">
    <source>
        <dbReference type="Proteomes" id="UP001626536"/>
    </source>
</evidence>
<dbReference type="SUPFAM" id="SSF55681">
    <property type="entry name" value="Class II aaRS and biotin synthetases"/>
    <property type="match status" value="1"/>
</dbReference>
<dbReference type="InterPro" id="IPR041715">
    <property type="entry name" value="HisRS-like_core"/>
</dbReference>
<evidence type="ECO:0000256" key="1">
    <source>
        <dbReference type="ARBA" id="ARBA00023102"/>
    </source>
</evidence>
<accession>A0ABZ0HTE2</accession>
<gene>
    <name evidence="3" type="ORF">RZS28_02475</name>
</gene>
<keyword evidence="1" id="KW-0028">Amino-acid biosynthesis</keyword>
<dbReference type="InterPro" id="IPR045864">
    <property type="entry name" value="aa-tRNA-synth_II/BPL/LPL"/>
</dbReference>
<dbReference type="PANTHER" id="PTHR43707:SF1">
    <property type="entry name" value="HISTIDINE--TRNA LIGASE, MITOCHONDRIAL-RELATED"/>
    <property type="match status" value="1"/>
</dbReference>
<dbReference type="NCBIfam" id="NF008953">
    <property type="entry name" value="PRK12295.1-6"/>
    <property type="match status" value="1"/>
</dbReference>
<dbReference type="PIRSF" id="PIRSF001549">
    <property type="entry name" value="His-tRNA_synth"/>
    <property type="match status" value="1"/>
</dbReference>
<reference evidence="3 4" key="1">
    <citation type="submission" date="2023-10" db="EMBL/GenBank/DDBJ databases">
        <title>Novel methanotroph of the genus Methylocapsa from a subarctic wetland.</title>
        <authorList>
            <person name="Belova S.E."/>
            <person name="Oshkin I.Y."/>
            <person name="Miroshnikov K."/>
            <person name="Dedysh S.N."/>
        </authorList>
    </citation>
    <scope>NUCLEOTIDE SEQUENCE [LARGE SCALE GENOMIC DNA]</scope>
    <source>
        <strain evidence="3 4">RX1</strain>
    </source>
</reference>
<sequence length="383" mass="41254">MSLIDDYAEAVAAHLIAAGYARCEPPILQPASIFFDSGEDLRSQLYLTSDVSGAEYCLRPEYTIPVSRHYLASRAAGESVAYSYCGPVFRFSSEHKSEFAQAGIESFGRADREAVDAEILTLSLEAARAGRSPDHQSPDLQGSDLIVRIGDAGLFSRLLEALDLSPQWRRRIARGHTQGKSIAAILNASVNGPSGDHSGVLGLLEGADKHGARAFVEDLLSIAGITSVGGRTPAEIAERFLEQSALKTGAGFSAEKRAIIERFLSIEGDPDQASTQLRRLAAEAGLDLNAILDSFDMRLGFIAALGLDVGELFFAASFTRNLDYYTGFVFEAHDRSRQDEKPVAGGGRYDQLLQTLGAPRPIPAVGAAIFIDRLRRSFAGEAR</sequence>
<feature type="domain" description="Class II Histidinyl-tRNA synthetase (HisRS)-like catalytic core" evidence="2">
    <location>
        <begin position="8"/>
        <end position="185"/>
    </location>
</feature>
<keyword evidence="4" id="KW-1185">Reference proteome</keyword>
<dbReference type="PANTHER" id="PTHR43707">
    <property type="entry name" value="HISTIDYL-TRNA SYNTHETASE"/>
    <property type="match status" value="1"/>
</dbReference>
<feature type="domain" description="Class II Histidinyl-tRNA synthetase (HisRS)-like catalytic core" evidence="2">
    <location>
        <begin position="245"/>
        <end position="374"/>
    </location>
</feature>
<name>A0ABZ0HTE2_9HYPH</name>
<keyword evidence="3" id="KW-0808">Transferase</keyword>
<dbReference type="EMBL" id="CP136862">
    <property type="protein sequence ID" value="WOJ90190.1"/>
    <property type="molecule type" value="Genomic_DNA"/>
</dbReference>
<proteinExistence type="predicted"/>
<evidence type="ECO:0000313" key="3">
    <source>
        <dbReference type="EMBL" id="WOJ90190.1"/>
    </source>
</evidence>
<keyword evidence="1" id="KW-0368">Histidine biosynthesis</keyword>
<organism evidence="3 4">
    <name type="scientific">Methylocapsa polymorpha</name>
    <dbReference type="NCBI Taxonomy" id="3080828"/>
    <lineage>
        <taxon>Bacteria</taxon>
        <taxon>Pseudomonadati</taxon>
        <taxon>Pseudomonadota</taxon>
        <taxon>Alphaproteobacteria</taxon>
        <taxon>Hyphomicrobiales</taxon>
        <taxon>Beijerinckiaceae</taxon>
        <taxon>Methylocapsa</taxon>
    </lineage>
</organism>
<dbReference type="Pfam" id="PF13393">
    <property type="entry name" value="tRNA-synt_His"/>
    <property type="match status" value="2"/>
</dbReference>
<keyword evidence="3" id="KW-0328">Glycosyltransferase</keyword>